<comment type="caution">
    <text evidence="5">The sequence shown here is derived from an EMBL/GenBank/DDBJ whole genome shotgun (WGS) entry which is preliminary data.</text>
</comment>
<comment type="pathway">
    <text evidence="1">Lipid metabolism.</text>
</comment>
<proteinExistence type="predicted"/>
<gene>
    <name evidence="5" type="ORF">AUC69_01730</name>
</gene>
<name>A0A1E3VSN8_9HYPH</name>
<dbReference type="InterPro" id="IPR002123">
    <property type="entry name" value="Plipid/glycerol_acylTrfase"/>
</dbReference>
<evidence type="ECO:0000259" key="4">
    <source>
        <dbReference type="SMART" id="SM00563"/>
    </source>
</evidence>
<dbReference type="CDD" id="cd07989">
    <property type="entry name" value="LPLAT_AGPAT-like"/>
    <property type="match status" value="1"/>
</dbReference>
<dbReference type="SMART" id="SM00563">
    <property type="entry name" value="PlsC"/>
    <property type="match status" value="1"/>
</dbReference>
<dbReference type="SUPFAM" id="SSF69593">
    <property type="entry name" value="Glycerol-3-phosphate (1)-acyltransferase"/>
    <property type="match status" value="1"/>
</dbReference>
<dbReference type="PANTHER" id="PTHR10434">
    <property type="entry name" value="1-ACYL-SN-GLYCEROL-3-PHOSPHATE ACYLTRANSFERASE"/>
    <property type="match status" value="1"/>
</dbReference>
<dbReference type="Proteomes" id="UP000094472">
    <property type="component" value="Unassembled WGS sequence"/>
</dbReference>
<evidence type="ECO:0000256" key="3">
    <source>
        <dbReference type="ARBA" id="ARBA00023315"/>
    </source>
</evidence>
<reference evidence="5 6" key="1">
    <citation type="journal article" date="2016" name="Environ. Microbiol.">
        <title>New Methyloceanibacter diversity from North Sea sediments includes methanotroph containing solely the soluble methane monooxygenase.</title>
        <authorList>
            <person name="Vekeman B."/>
            <person name="Kerckhof F.M."/>
            <person name="Cremers G."/>
            <person name="de Vos P."/>
            <person name="Vandamme P."/>
            <person name="Boon N."/>
            <person name="Op den Camp H.J."/>
            <person name="Heylen K."/>
        </authorList>
    </citation>
    <scope>NUCLEOTIDE SEQUENCE [LARGE SCALE GENOMIC DNA]</scope>
    <source>
        <strain evidence="5 6">R-67175</strain>
    </source>
</reference>
<protein>
    <submittedName>
        <fullName evidence="5">Acyl-phosphate glycerol 3-phosphate acyltransferase</fullName>
    </submittedName>
</protein>
<keyword evidence="6" id="KW-1185">Reference proteome</keyword>
<dbReference type="EMBL" id="LPWF01000033">
    <property type="protein sequence ID" value="ODR95976.1"/>
    <property type="molecule type" value="Genomic_DNA"/>
</dbReference>
<sequence>MIMLRSILFALLFYVTTALFVVLGSPLLFAPRSWAMAALKVHARTELWLLKHVVGLDYEVRGLDKLPNGPCLIACKHQSAWETFALIPMFRDPALLMKRELFWIPFHGWFSYKFGMIPVDRDKGPTALRRMLRAAKERIEAGREIILFPEGTRRAPGAPPAYKTGIVLIYSALGVPCVPVALNSGFFWPRRSWLRKPGKIVVEILEPLPPGLPKAEFMNRLEDDIETASARLLAEAKTVDGIG</sequence>
<evidence type="ECO:0000256" key="1">
    <source>
        <dbReference type="ARBA" id="ARBA00005189"/>
    </source>
</evidence>
<evidence type="ECO:0000313" key="6">
    <source>
        <dbReference type="Proteomes" id="UP000094472"/>
    </source>
</evidence>
<organism evidence="5 6">
    <name type="scientific">Methyloceanibacter superfactus</name>
    <dbReference type="NCBI Taxonomy" id="1774969"/>
    <lineage>
        <taxon>Bacteria</taxon>
        <taxon>Pseudomonadati</taxon>
        <taxon>Pseudomonadota</taxon>
        <taxon>Alphaproteobacteria</taxon>
        <taxon>Hyphomicrobiales</taxon>
        <taxon>Hyphomicrobiaceae</taxon>
        <taxon>Methyloceanibacter</taxon>
    </lineage>
</organism>
<dbReference type="GO" id="GO:0003841">
    <property type="term" value="F:1-acylglycerol-3-phosphate O-acyltransferase activity"/>
    <property type="evidence" value="ECO:0007669"/>
    <property type="project" value="TreeGrafter"/>
</dbReference>
<accession>A0A1E3VSN8</accession>
<evidence type="ECO:0000313" key="5">
    <source>
        <dbReference type="EMBL" id="ODR95976.1"/>
    </source>
</evidence>
<dbReference type="GO" id="GO:0006654">
    <property type="term" value="P:phosphatidic acid biosynthetic process"/>
    <property type="evidence" value="ECO:0007669"/>
    <property type="project" value="TreeGrafter"/>
</dbReference>
<dbReference type="STRING" id="1774969.AUC69_01730"/>
<keyword evidence="2 5" id="KW-0808">Transferase</keyword>
<dbReference type="AlphaFoldDB" id="A0A1E3VSN8"/>
<evidence type="ECO:0000256" key="2">
    <source>
        <dbReference type="ARBA" id="ARBA00022679"/>
    </source>
</evidence>
<keyword evidence="3 5" id="KW-0012">Acyltransferase</keyword>
<feature type="domain" description="Phospholipid/glycerol acyltransferase" evidence="4">
    <location>
        <begin position="71"/>
        <end position="185"/>
    </location>
</feature>
<dbReference type="Pfam" id="PF01553">
    <property type="entry name" value="Acyltransferase"/>
    <property type="match status" value="1"/>
</dbReference>
<dbReference type="PANTHER" id="PTHR10434:SF40">
    <property type="entry name" value="1-ACYL-SN-GLYCEROL-3-PHOSPHATE ACYLTRANSFERASE"/>
    <property type="match status" value="1"/>
</dbReference>